<evidence type="ECO:0000313" key="6">
    <source>
        <dbReference type="EMBL" id="HFG20164.1"/>
    </source>
</evidence>
<dbReference type="InterPro" id="IPR012318">
    <property type="entry name" value="HTH_CRP"/>
</dbReference>
<dbReference type="GO" id="GO:0003677">
    <property type="term" value="F:DNA binding"/>
    <property type="evidence" value="ECO:0007669"/>
    <property type="project" value="UniProtKB-KW"/>
</dbReference>
<dbReference type="Gene3D" id="1.10.10.10">
    <property type="entry name" value="Winged helix-like DNA-binding domain superfamily/Winged helix DNA-binding domain"/>
    <property type="match status" value="1"/>
</dbReference>
<dbReference type="PROSITE" id="PS50042">
    <property type="entry name" value="CNMP_BINDING_3"/>
    <property type="match status" value="1"/>
</dbReference>
<dbReference type="Pfam" id="PF00027">
    <property type="entry name" value="cNMP_binding"/>
    <property type="match status" value="1"/>
</dbReference>
<feature type="domain" description="HTH crp-type" evidence="5">
    <location>
        <begin position="142"/>
        <end position="216"/>
    </location>
</feature>
<organism evidence="6">
    <name type="scientific">Meiothermus ruber</name>
    <dbReference type="NCBI Taxonomy" id="277"/>
    <lineage>
        <taxon>Bacteria</taxon>
        <taxon>Thermotogati</taxon>
        <taxon>Deinococcota</taxon>
        <taxon>Deinococci</taxon>
        <taxon>Thermales</taxon>
        <taxon>Thermaceae</taxon>
        <taxon>Meiothermus</taxon>
    </lineage>
</organism>
<keyword evidence="2" id="KW-0238">DNA-binding</keyword>
<dbReference type="PANTHER" id="PTHR24567">
    <property type="entry name" value="CRP FAMILY TRANSCRIPTIONAL REGULATORY PROTEIN"/>
    <property type="match status" value="1"/>
</dbReference>
<dbReference type="SMART" id="SM00419">
    <property type="entry name" value="HTH_CRP"/>
    <property type="match status" value="1"/>
</dbReference>
<dbReference type="Pfam" id="PF13545">
    <property type="entry name" value="HTH_Crp_2"/>
    <property type="match status" value="1"/>
</dbReference>
<feature type="domain" description="Cyclic nucleotide-binding" evidence="4">
    <location>
        <begin position="9"/>
        <end position="129"/>
    </location>
</feature>
<dbReference type="SUPFAM" id="SSF46785">
    <property type="entry name" value="Winged helix' DNA-binding domain"/>
    <property type="match status" value="1"/>
</dbReference>
<reference evidence="6" key="1">
    <citation type="journal article" date="2020" name="mSystems">
        <title>Genome- and Community-Level Interaction Insights into Carbon Utilization and Element Cycling Functions of Hydrothermarchaeota in Hydrothermal Sediment.</title>
        <authorList>
            <person name="Zhou Z."/>
            <person name="Liu Y."/>
            <person name="Xu W."/>
            <person name="Pan J."/>
            <person name="Luo Z.H."/>
            <person name="Li M."/>
        </authorList>
    </citation>
    <scope>NUCLEOTIDE SEQUENCE [LARGE SCALE GENOMIC DNA]</scope>
    <source>
        <strain evidence="6">SpSt-524</strain>
    </source>
</reference>
<dbReference type="CDD" id="cd00092">
    <property type="entry name" value="HTH_CRP"/>
    <property type="match status" value="1"/>
</dbReference>
<dbReference type="GO" id="GO:0005829">
    <property type="term" value="C:cytosol"/>
    <property type="evidence" value="ECO:0007669"/>
    <property type="project" value="TreeGrafter"/>
</dbReference>
<comment type="caution">
    <text evidence="6">The sequence shown here is derived from an EMBL/GenBank/DDBJ whole genome shotgun (WGS) entry which is preliminary data.</text>
</comment>
<dbReference type="GO" id="GO:0003700">
    <property type="term" value="F:DNA-binding transcription factor activity"/>
    <property type="evidence" value="ECO:0007669"/>
    <property type="project" value="TreeGrafter"/>
</dbReference>
<keyword evidence="1" id="KW-0805">Transcription regulation</keyword>
<dbReference type="PANTHER" id="PTHR24567:SF74">
    <property type="entry name" value="HTH-TYPE TRANSCRIPTIONAL REGULATOR ARCR"/>
    <property type="match status" value="1"/>
</dbReference>
<protein>
    <submittedName>
        <fullName evidence="6">Crp/Fnr family transcriptional regulator</fullName>
    </submittedName>
</protein>
<name>A0A7C3I391_MEIRU</name>
<dbReference type="InterPro" id="IPR014710">
    <property type="entry name" value="RmlC-like_jellyroll"/>
</dbReference>
<dbReference type="CDD" id="cd00038">
    <property type="entry name" value="CAP_ED"/>
    <property type="match status" value="1"/>
</dbReference>
<evidence type="ECO:0000256" key="1">
    <source>
        <dbReference type="ARBA" id="ARBA00023015"/>
    </source>
</evidence>
<dbReference type="InterPro" id="IPR000595">
    <property type="entry name" value="cNMP-bd_dom"/>
</dbReference>
<dbReference type="SUPFAM" id="SSF51206">
    <property type="entry name" value="cAMP-binding domain-like"/>
    <property type="match status" value="1"/>
</dbReference>
<dbReference type="Gene3D" id="2.60.120.10">
    <property type="entry name" value="Jelly Rolls"/>
    <property type="match status" value="1"/>
</dbReference>
<accession>A0A7C3I391</accession>
<dbReference type="PROSITE" id="PS51063">
    <property type="entry name" value="HTH_CRP_2"/>
    <property type="match status" value="1"/>
</dbReference>
<keyword evidence="3" id="KW-0804">Transcription</keyword>
<dbReference type="InterPro" id="IPR036388">
    <property type="entry name" value="WH-like_DNA-bd_sf"/>
</dbReference>
<evidence type="ECO:0000259" key="4">
    <source>
        <dbReference type="PROSITE" id="PS50042"/>
    </source>
</evidence>
<sequence length="228" mass="25531">MPYLRQPSFLELLSEYERQRLGQICPPRALELGELLYRQGDPCHSLIILIEGQVKLLKIAGRGQERIVYVAGGGDLLGINFLSQDAEHTTTAICLSRAVICPVEKSQVMQVFRELPNVALRLAQVLADRVTQLEGQLEVSSAPAAYRLGRAFLWLAQRFSVPDFSPWRDLPMELRQEDLAAMCGTTRVTVTNTLGELRNLGLVEGTRGRYRVNLKALEHWLEGFGEVG</sequence>
<gene>
    <name evidence="6" type="ORF">ENS82_05485</name>
</gene>
<dbReference type="InterPro" id="IPR036390">
    <property type="entry name" value="WH_DNA-bd_sf"/>
</dbReference>
<evidence type="ECO:0000259" key="5">
    <source>
        <dbReference type="PROSITE" id="PS51063"/>
    </source>
</evidence>
<dbReference type="AlphaFoldDB" id="A0A7C3I391"/>
<dbReference type="EMBL" id="DSWI01000011">
    <property type="protein sequence ID" value="HFG20164.1"/>
    <property type="molecule type" value="Genomic_DNA"/>
</dbReference>
<dbReference type="InterPro" id="IPR018490">
    <property type="entry name" value="cNMP-bd_dom_sf"/>
</dbReference>
<proteinExistence type="predicted"/>
<dbReference type="InterPro" id="IPR050397">
    <property type="entry name" value="Env_Response_Regulators"/>
</dbReference>
<dbReference type="SMART" id="SM00100">
    <property type="entry name" value="cNMP"/>
    <property type="match status" value="1"/>
</dbReference>
<evidence type="ECO:0000256" key="2">
    <source>
        <dbReference type="ARBA" id="ARBA00023125"/>
    </source>
</evidence>
<evidence type="ECO:0000256" key="3">
    <source>
        <dbReference type="ARBA" id="ARBA00023163"/>
    </source>
</evidence>